<dbReference type="Proteomes" id="UP000664859">
    <property type="component" value="Unassembled WGS sequence"/>
</dbReference>
<feature type="compositionally biased region" description="Basic and acidic residues" evidence="1">
    <location>
        <begin position="440"/>
        <end position="455"/>
    </location>
</feature>
<reference evidence="2" key="1">
    <citation type="submission" date="2021-02" db="EMBL/GenBank/DDBJ databases">
        <title>First Annotated Genome of the Yellow-green Alga Tribonema minus.</title>
        <authorList>
            <person name="Mahan K.M."/>
        </authorList>
    </citation>
    <scope>NUCLEOTIDE SEQUENCE</scope>
    <source>
        <strain evidence="2">UTEX B ZZ1240</strain>
    </source>
</reference>
<gene>
    <name evidence="2" type="ORF">JKP88DRAFT_281267</name>
</gene>
<protein>
    <recommendedName>
        <fullName evidence="4">C2 domain-containing protein</fullName>
    </recommendedName>
</protein>
<feature type="compositionally biased region" description="Low complexity" evidence="1">
    <location>
        <begin position="151"/>
        <end position="170"/>
    </location>
</feature>
<organism evidence="2 3">
    <name type="scientific">Tribonema minus</name>
    <dbReference type="NCBI Taxonomy" id="303371"/>
    <lineage>
        <taxon>Eukaryota</taxon>
        <taxon>Sar</taxon>
        <taxon>Stramenopiles</taxon>
        <taxon>Ochrophyta</taxon>
        <taxon>PX clade</taxon>
        <taxon>Xanthophyceae</taxon>
        <taxon>Tribonematales</taxon>
        <taxon>Tribonemataceae</taxon>
        <taxon>Tribonema</taxon>
    </lineage>
</organism>
<feature type="compositionally biased region" description="Basic and acidic residues" evidence="1">
    <location>
        <begin position="404"/>
        <end position="418"/>
    </location>
</feature>
<evidence type="ECO:0000313" key="2">
    <source>
        <dbReference type="EMBL" id="KAG5178152.1"/>
    </source>
</evidence>
<evidence type="ECO:0000313" key="3">
    <source>
        <dbReference type="Proteomes" id="UP000664859"/>
    </source>
</evidence>
<feature type="region of interest" description="Disordered" evidence="1">
    <location>
        <begin position="130"/>
        <end position="170"/>
    </location>
</feature>
<feature type="compositionally biased region" description="Low complexity" evidence="1">
    <location>
        <begin position="464"/>
        <end position="486"/>
    </location>
</feature>
<accession>A0A836CAD2</accession>
<dbReference type="EMBL" id="JAFCMP010000517">
    <property type="protein sequence ID" value="KAG5178152.1"/>
    <property type="molecule type" value="Genomic_DNA"/>
</dbReference>
<feature type="region of interest" description="Disordered" evidence="1">
    <location>
        <begin position="23"/>
        <end position="49"/>
    </location>
</feature>
<comment type="caution">
    <text evidence="2">The sequence shown here is derived from an EMBL/GenBank/DDBJ whole genome shotgun (WGS) entry which is preliminary data.</text>
</comment>
<evidence type="ECO:0008006" key="4">
    <source>
        <dbReference type="Google" id="ProtNLM"/>
    </source>
</evidence>
<proteinExistence type="predicted"/>
<dbReference type="AlphaFoldDB" id="A0A836CAD2"/>
<sequence length="712" mass="72379">MAGPLRVEVRVAEGRHLFRAVSRGSGVPEAGDDGSERKKYSASAGAATSGRAPPLLNATLCVSITLGDKHVLTEQCADLQRPVWDKVASFTYDPCPPPADAAAAPHEVEPSAAAVEMTDMFRAMGLPSRAAEPHDQQLPLEPHSGKPSPPAAAAGLQQLSASATAGAAPTADAHARRRALHLRVFSDSLVSKDLLGEVTVDVAALVATGGALLVTDRIGYTDSGGAGSRGEEDDGDSSGAFMVPLALAASPTPPRSHHSERVSANGAAAAAVASAVDFEPLAVDTWVALRQGDGELRVQVLVRPDPSAATAALAAALLRDQSASADALADSTGFTRAAANASPPVQQRLVPAYAGGGGSSSSISSMTAGAADVTRLSAAAEAAAAAVAPAAAALPVSTSTLEFHDYESDPEHPVETEPMRLQGSTDSNGARGSRRRRARRSELDGEVARLQEYKRHSTAGGGRSSMASANGGGAHAAASRKSSSKGMWRRRRPRPWGALDRAAAAHGDAIVSAPFWLGPLADKLRAVEERYSYSYALAYSQTVVTPGSEAAAAAAAAGMTPTDAVAAAAAAPPDTAAAAAAEPAAASWAAAADGAYGAALQRGMLYHCVRVARQREAWARCLVASLELRDAIRAPPPFRALLAPQRGAGGRAGVRVHGAADTPLFDLVLGGIPPSLFGEDCGLGEAEAEGGGGCGTGGATADWRLRGTQGIR</sequence>
<name>A0A836CAD2_9STRA</name>
<evidence type="ECO:0000256" key="1">
    <source>
        <dbReference type="SAM" id="MobiDB-lite"/>
    </source>
</evidence>
<feature type="region of interest" description="Disordered" evidence="1">
    <location>
        <begin position="404"/>
        <end position="493"/>
    </location>
</feature>
<keyword evidence="3" id="KW-1185">Reference proteome</keyword>